<evidence type="ECO:0000256" key="7">
    <source>
        <dbReference type="SAM" id="Phobius"/>
    </source>
</evidence>
<reference evidence="8 9" key="1">
    <citation type="submission" date="2016-10" db="EMBL/GenBank/DDBJ databases">
        <authorList>
            <person name="Varghese N."/>
            <person name="Submissions S."/>
        </authorList>
    </citation>
    <scope>NUCLEOTIDE SEQUENCE [LARGE SCALE GENOMIC DNA]</scope>
    <source>
        <strain evidence="8 9">DSM 16392</strain>
    </source>
</reference>
<keyword evidence="5 7" id="KW-1133">Transmembrane helix</keyword>
<dbReference type="PANTHER" id="PTHR42770:SF15">
    <property type="entry name" value="GLUTAMATE_GAMMA-AMINOBUTYRATE ANTIPORTER-RELATED"/>
    <property type="match status" value="1"/>
</dbReference>
<keyword evidence="9" id="KW-1185">Reference proteome</keyword>
<name>A0A1I4A9P9_9HYPH</name>
<gene>
    <name evidence="8" type="ORF">SAMN04488518_10642</name>
</gene>
<sequence length="479" mass="52755">MGKTPRNQPKHHITLWHLVFMTTALFMTMLNMPLMAQTGMKILFFNTAVILCYILPVALISAELATGWPKHGVYTWVQEAFGAPFGFMAVFLQWFQAIFAMVATVAYTTAALAFVFDRPLDENPWLMFTGVIIIYWGATFANFKGTRITKRIASVCLLAGTIFPSLTMITLGLLYVSGPAQPAIDVSLTTANIIPCLSQTSTLFLFLSFLFGFIGMEVSAGHATEVQNVRRTYPIAILIAALIGFSISLLGGLTIAMIIPVTEISNTLGVLQTFTILLDHYGVPNILPIAAMFIAVGAAGQVSTWIAGPVKSLAVAGRDGMLPKFLHGSNTHDMPVPLMLVQATIATLIATAFLLHVKTNEVFLYLTSTAVLLYSVMYLMLYSTAIRLRYKHPNVPRTYKVPFGNWGIWVLGSIGFSISLIAFIIGFRPPDEPDFPATTYLAIIIPGVFLTLSIPFILWKVRHPNWKSRKQVKKPRPTP</sequence>
<keyword evidence="6 7" id="KW-0472">Membrane</keyword>
<evidence type="ECO:0000313" key="8">
    <source>
        <dbReference type="EMBL" id="SFK52509.1"/>
    </source>
</evidence>
<evidence type="ECO:0000313" key="9">
    <source>
        <dbReference type="Proteomes" id="UP000199598"/>
    </source>
</evidence>
<feature type="transmembrane region" description="Helical" evidence="7">
    <location>
        <begin position="85"/>
        <end position="113"/>
    </location>
</feature>
<dbReference type="Pfam" id="PF13520">
    <property type="entry name" value="AA_permease_2"/>
    <property type="match status" value="1"/>
</dbReference>
<evidence type="ECO:0000256" key="6">
    <source>
        <dbReference type="ARBA" id="ARBA00023136"/>
    </source>
</evidence>
<feature type="transmembrane region" description="Helical" evidence="7">
    <location>
        <begin position="362"/>
        <end position="382"/>
    </location>
</feature>
<dbReference type="PANTHER" id="PTHR42770">
    <property type="entry name" value="AMINO ACID TRANSPORTER-RELATED"/>
    <property type="match status" value="1"/>
</dbReference>
<comment type="caution">
    <text evidence="8">The sequence shown here is derived from an EMBL/GenBank/DDBJ whole genome shotgun (WGS) entry which is preliminary data.</text>
</comment>
<dbReference type="Gene3D" id="1.20.1740.10">
    <property type="entry name" value="Amino acid/polyamine transporter I"/>
    <property type="match status" value="1"/>
</dbReference>
<dbReference type="RefSeq" id="WP_093519823.1">
    <property type="nucleotide sequence ID" value="NZ_FOSK01000006.1"/>
</dbReference>
<proteinExistence type="predicted"/>
<evidence type="ECO:0000256" key="4">
    <source>
        <dbReference type="ARBA" id="ARBA00022692"/>
    </source>
</evidence>
<feature type="transmembrane region" description="Helical" evidence="7">
    <location>
        <begin position="286"/>
        <end position="308"/>
    </location>
</feature>
<dbReference type="InterPro" id="IPR002293">
    <property type="entry name" value="AA/rel_permease1"/>
</dbReference>
<feature type="transmembrane region" description="Helical" evidence="7">
    <location>
        <begin position="12"/>
        <end position="30"/>
    </location>
</feature>
<dbReference type="EMBL" id="FOSK01000006">
    <property type="protein sequence ID" value="SFK52509.1"/>
    <property type="molecule type" value="Genomic_DNA"/>
</dbReference>
<protein>
    <submittedName>
        <fullName evidence="8">Amino acid transporter</fullName>
    </submittedName>
</protein>
<keyword evidence="4 7" id="KW-0812">Transmembrane</keyword>
<keyword evidence="2" id="KW-0813">Transport</keyword>
<feature type="transmembrane region" description="Helical" evidence="7">
    <location>
        <begin position="235"/>
        <end position="259"/>
    </location>
</feature>
<dbReference type="PIRSF" id="PIRSF006060">
    <property type="entry name" value="AA_transporter"/>
    <property type="match status" value="1"/>
</dbReference>
<feature type="transmembrane region" description="Helical" evidence="7">
    <location>
        <begin position="125"/>
        <end position="143"/>
    </location>
</feature>
<feature type="transmembrane region" description="Helical" evidence="7">
    <location>
        <begin position="155"/>
        <end position="176"/>
    </location>
</feature>
<feature type="transmembrane region" description="Helical" evidence="7">
    <location>
        <begin position="188"/>
        <end position="214"/>
    </location>
</feature>
<comment type="subcellular location">
    <subcellularLocation>
        <location evidence="1">Cell membrane</location>
        <topology evidence="1">Multi-pass membrane protein</topology>
    </subcellularLocation>
</comment>
<evidence type="ECO:0000256" key="3">
    <source>
        <dbReference type="ARBA" id="ARBA00022475"/>
    </source>
</evidence>
<evidence type="ECO:0000256" key="2">
    <source>
        <dbReference type="ARBA" id="ARBA00022448"/>
    </source>
</evidence>
<feature type="transmembrane region" description="Helical" evidence="7">
    <location>
        <begin position="439"/>
        <end position="459"/>
    </location>
</feature>
<feature type="transmembrane region" description="Helical" evidence="7">
    <location>
        <begin position="336"/>
        <end position="356"/>
    </location>
</feature>
<feature type="transmembrane region" description="Helical" evidence="7">
    <location>
        <begin position="403"/>
        <end position="427"/>
    </location>
</feature>
<organism evidence="8 9">
    <name type="scientific">Pseudovibrio ascidiaceicola</name>
    <dbReference type="NCBI Taxonomy" id="285279"/>
    <lineage>
        <taxon>Bacteria</taxon>
        <taxon>Pseudomonadati</taxon>
        <taxon>Pseudomonadota</taxon>
        <taxon>Alphaproteobacteria</taxon>
        <taxon>Hyphomicrobiales</taxon>
        <taxon>Stappiaceae</taxon>
        <taxon>Pseudovibrio</taxon>
    </lineage>
</organism>
<evidence type="ECO:0000256" key="5">
    <source>
        <dbReference type="ARBA" id="ARBA00022989"/>
    </source>
</evidence>
<keyword evidence="3" id="KW-1003">Cell membrane</keyword>
<accession>A0A1I4A9P9</accession>
<evidence type="ECO:0000256" key="1">
    <source>
        <dbReference type="ARBA" id="ARBA00004651"/>
    </source>
</evidence>
<dbReference type="InterPro" id="IPR050367">
    <property type="entry name" value="APC_superfamily"/>
</dbReference>
<dbReference type="Proteomes" id="UP000199598">
    <property type="component" value="Unassembled WGS sequence"/>
</dbReference>
<feature type="transmembrane region" description="Helical" evidence="7">
    <location>
        <begin position="42"/>
        <end position="64"/>
    </location>
</feature>